<dbReference type="InterPro" id="IPR037219">
    <property type="entry name" value="Peptidase_M41-like"/>
</dbReference>
<keyword evidence="5 14" id="KW-0479">Metal-binding</keyword>
<comment type="subunit">
    <text evidence="14">Homohexamer.</text>
</comment>
<dbReference type="GO" id="GO:0004176">
    <property type="term" value="F:ATP-dependent peptidase activity"/>
    <property type="evidence" value="ECO:0007669"/>
    <property type="project" value="InterPro"/>
</dbReference>
<feature type="binding site" evidence="14">
    <location>
        <position position="466"/>
    </location>
    <ligand>
        <name>Zn(2+)</name>
        <dbReference type="ChEBI" id="CHEBI:29105"/>
        <note>catalytic</note>
    </ligand>
</feature>
<feature type="binding site" evidence="14">
    <location>
        <position position="470"/>
    </location>
    <ligand>
        <name>Zn(2+)</name>
        <dbReference type="ChEBI" id="CHEBI:29105"/>
        <note>catalytic</note>
    </ligand>
</feature>
<evidence type="ECO:0000256" key="4">
    <source>
        <dbReference type="ARBA" id="ARBA00022692"/>
    </source>
</evidence>
<keyword evidence="10 14" id="KW-1133">Transmembrane helix</keyword>
<dbReference type="SUPFAM" id="SSF52540">
    <property type="entry name" value="P-loop containing nucleoside triphosphate hydrolases"/>
    <property type="match status" value="1"/>
</dbReference>
<dbReference type="SUPFAM" id="SSF140990">
    <property type="entry name" value="FtsH protease domain-like"/>
    <property type="match status" value="1"/>
</dbReference>
<evidence type="ECO:0000256" key="3">
    <source>
        <dbReference type="ARBA" id="ARBA00022670"/>
    </source>
</evidence>
<dbReference type="PATRIC" id="fig|34073.19.peg.5735"/>
<organism evidence="18 19">
    <name type="scientific">Variovorax paradoxus</name>
    <dbReference type="NCBI Taxonomy" id="34073"/>
    <lineage>
        <taxon>Bacteria</taxon>
        <taxon>Pseudomonadati</taxon>
        <taxon>Pseudomonadota</taxon>
        <taxon>Betaproteobacteria</taxon>
        <taxon>Burkholderiales</taxon>
        <taxon>Comamonadaceae</taxon>
        <taxon>Variovorax</taxon>
    </lineage>
</organism>
<sequence length="695" mass="74529">MRPGGFPALSRIKEREARVTQDLPWIKPAGRDSCLNASNLTEAEADMKKWTDHLNLGPVLLALALGMLAWDYWEQRREVEVLPYSAFEQQLREGKIAEVTVGDAVITGRLKAPEPGGRQTVVSTMVEPQVAERLASFGVPYQRVRSPTWVQSLFSWIVPALLLFGVWRLMAGRAGGGLGGGLLGIGKSRAKIYMEKSTGVRFDDVAGVDEAKAELQEIIDFLKNPKEHGRLGARIPKGILLMGPTGTGKTLLARAVAGEAGVPFFSISGSEFIEMFVGVGAARVRDLFDQARANAPAIIFIDELDALGKARVALSVAGGQDEREQTLNQLLVELDGFDPSVGVVLLAATNRPETLDPALLRAGRFDRQVLVDRPDRVGRVAILEVHAKKIRLAAGVDLDQVAAITVGFAGADLANVVNEAALVATRRNGEAVTMSDFTQAIERIVAGIEKKNRILGPRERELVATHELGHALTALALPGADRVHKVSIVPHGIGALGYTLQRPTEDRHLLRRPELLDKLTVLLGGRAAEMLVFAEPSTGAADDLVKATNLARDMVLRYGMDTGLGLAVYGERPSPFAEPSADARSAAISGMAGEQTAQRVDDAVRDLLEQALQRATGLLRARRAALDRCVQALMAKETLDESQLLALAATAEASTGRPVTDGCLHPPIPAEGDGTRPIAQAPLSNIPVKARRSSV</sequence>
<dbReference type="FunFam" id="1.10.8.60:FF:000001">
    <property type="entry name" value="ATP-dependent zinc metalloprotease FtsH"/>
    <property type="match status" value="1"/>
</dbReference>
<dbReference type="PANTHER" id="PTHR23076">
    <property type="entry name" value="METALLOPROTEASE M41 FTSH"/>
    <property type="match status" value="1"/>
</dbReference>
<dbReference type="Pfam" id="PF00004">
    <property type="entry name" value="AAA"/>
    <property type="match status" value="1"/>
</dbReference>
<keyword evidence="6 14" id="KW-0547">Nucleotide-binding</keyword>
<dbReference type="SMART" id="SM00382">
    <property type="entry name" value="AAA"/>
    <property type="match status" value="1"/>
</dbReference>
<dbReference type="CDD" id="cd19501">
    <property type="entry name" value="RecA-like_FtsH"/>
    <property type="match status" value="1"/>
</dbReference>
<keyword evidence="19" id="KW-1185">Reference proteome</keyword>
<dbReference type="GO" id="GO:0004222">
    <property type="term" value="F:metalloendopeptidase activity"/>
    <property type="evidence" value="ECO:0007669"/>
    <property type="project" value="InterPro"/>
</dbReference>
<accession>A0A0H2LXQ2</accession>
<dbReference type="Gene3D" id="1.20.58.760">
    <property type="entry name" value="Peptidase M41"/>
    <property type="match status" value="1"/>
</dbReference>
<dbReference type="Gene3D" id="3.40.50.300">
    <property type="entry name" value="P-loop containing nucleotide triphosphate hydrolases"/>
    <property type="match status" value="1"/>
</dbReference>
<keyword evidence="9 14" id="KW-0067">ATP-binding</keyword>
<dbReference type="InterPro" id="IPR027417">
    <property type="entry name" value="P-loop_NTPase"/>
</dbReference>
<comment type="similarity">
    <text evidence="13 14">In the central section; belongs to the AAA ATPase family.</text>
</comment>
<evidence type="ECO:0000256" key="5">
    <source>
        <dbReference type="ARBA" id="ARBA00022723"/>
    </source>
</evidence>
<keyword evidence="7 14" id="KW-0378">Hydrolase</keyword>
<dbReference type="GO" id="GO:0005886">
    <property type="term" value="C:plasma membrane"/>
    <property type="evidence" value="ECO:0007669"/>
    <property type="project" value="UniProtKB-SubCell"/>
</dbReference>
<comment type="subcellular location">
    <subcellularLocation>
        <location evidence="14">Cell membrane</location>
        <topology evidence="14">Multi-pass membrane protein</topology>
        <orientation evidence="14">Cytoplasmic side</orientation>
    </subcellularLocation>
    <subcellularLocation>
        <location evidence="1">Membrane</location>
    </subcellularLocation>
</comment>
<dbReference type="PANTHER" id="PTHR23076:SF113">
    <property type="entry name" value="ATP-DEPENDENT ZINC METALLOPROTEASE FTSH 1, CHLOROPLASTIC-RELATED"/>
    <property type="match status" value="1"/>
</dbReference>
<feature type="binding site" evidence="14">
    <location>
        <begin position="243"/>
        <end position="250"/>
    </location>
    <ligand>
        <name>ATP</name>
        <dbReference type="ChEBI" id="CHEBI:30616"/>
    </ligand>
</feature>
<dbReference type="GO" id="GO:0006508">
    <property type="term" value="P:proteolysis"/>
    <property type="evidence" value="ECO:0007669"/>
    <property type="project" value="UniProtKB-KW"/>
</dbReference>
<dbReference type="Pfam" id="PF01434">
    <property type="entry name" value="Peptidase_M41"/>
    <property type="match status" value="1"/>
</dbReference>
<feature type="region of interest" description="Disordered" evidence="16">
    <location>
        <begin position="669"/>
        <end position="695"/>
    </location>
</feature>
<dbReference type="GO" id="GO:0030163">
    <property type="term" value="P:protein catabolic process"/>
    <property type="evidence" value="ECO:0007669"/>
    <property type="project" value="UniProtKB-UniRule"/>
</dbReference>
<gene>
    <name evidence="18" type="primary">ftsH4</name>
    <name evidence="14" type="synonym">ftsH</name>
    <name evidence="18" type="ORF">VPARA_55980</name>
</gene>
<dbReference type="Pfam" id="PF06480">
    <property type="entry name" value="FtsH_ext"/>
    <property type="match status" value="1"/>
</dbReference>
<keyword evidence="11 14" id="KW-0482">Metalloprotease</keyword>
<dbReference type="GO" id="GO:0008270">
    <property type="term" value="F:zinc ion binding"/>
    <property type="evidence" value="ECO:0007669"/>
    <property type="project" value="UniProtKB-UniRule"/>
</dbReference>
<dbReference type="InterPro" id="IPR003959">
    <property type="entry name" value="ATPase_AAA_core"/>
</dbReference>
<comment type="cofactor">
    <cofactor evidence="14">
        <name>Zn(2+)</name>
        <dbReference type="ChEBI" id="CHEBI:29105"/>
    </cofactor>
    <text evidence="14">Binds 1 zinc ion per subunit.</text>
</comment>
<proteinExistence type="inferred from homology"/>
<dbReference type="InterPro" id="IPR005936">
    <property type="entry name" value="FtsH"/>
</dbReference>
<dbReference type="EC" id="3.4.24.-" evidence="14"/>
<comment type="function">
    <text evidence="14">Acts as a processive, ATP-dependent zinc metallopeptidase for both cytoplasmic and membrane proteins. Plays a role in the quality control of integral membrane proteins.</text>
</comment>
<dbReference type="InterPro" id="IPR003960">
    <property type="entry name" value="ATPase_AAA_CS"/>
</dbReference>
<dbReference type="Gene3D" id="1.10.8.60">
    <property type="match status" value="1"/>
</dbReference>
<keyword evidence="3 14" id="KW-0645">Protease</keyword>
<dbReference type="InterPro" id="IPR011546">
    <property type="entry name" value="Pept_M41_FtsH_extracell"/>
</dbReference>
<evidence type="ECO:0000256" key="13">
    <source>
        <dbReference type="ARBA" id="ARBA00061570"/>
    </source>
</evidence>
<keyword evidence="14" id="KW-1003">Cell membrane</keyword>
<feature type="domain" description="AAA+ ATPase" evidence="17">
    <location>
        <begin position="235"/>
        <end position="375"/>
    </location>
</feature>
<evidence type="ECO:0000256" key="12">
    <source>
        <dbReference type="ARBA" id="ARBA00023136"/>
    </source>
</evidence>
<evidence type="ECO:0000259" key="17">
    <source>
        <dbReference type="SMART" id="SM00382"/>
    </source>
</evidence>
<dbReference type="FunFam" id="1.20.58.760:FF:000001">
    <property type="entry name" value="ATP-dependent zinc metalloprotease FtsH"/>
    <property type="match status" value="1"/>
</dbReference>
<keyword evidence="4 14" id="KW-0812">Transmembrane</keyword>
<dbReference type="InterPro" id="IPR000642">
    <property type="entry name" value="Peptidase_M41"/>
</dbReference>
<name>A0A0H2LXQ2_VARPD</name>
<evidence type="ECO:0000256" key="10">
    <source>
        <dbReference type="ARBA" id="ARBA00022989"/>
    </source>
</evidence>
<evidence type="ECO:0000256" key="11">
    <source>
        <dbReference type="ARBA" id="ARBA00023049"/>
    </source>
</evidence>
<evidence type="ECO:0000256" key="2">
    <source>
        <dbReference type="ARBA" id="ARBA00010044"/>
    </source>
</evidence>
<evidence type="ECO:0000256" key="15">
    <source>
        <dbReference type="RuleBase" id="RU003651"/>
    </source>
</evidence>
<evidence type="ECO:0000313" key="18">
    <source>
        <dbReference type="EMBL" id="KLN53282.1"/>
    </source>
</evidence>
<dbReference type="AlphaFoldDB" id="A0A0H2LXQ2"/>
<protein>
    <recommendedName>
        <fullName evidence="14">ATP-dependent zinc metalloprotease FtsH</fullName>
        <ecNumber evidence="14">3.4.24.-</ecNumber>
    </recommendedName>
</protein>
<feature type="active site" evidence="14">
    <location>
        <position position="467"/>
    </location>
</feature>
<comment type="caution">
    <text evidence="18">The sequence shown here is derived from an EMBL/GenBank/DDBJ whole genome shotgun (WGS) entry which is preliminary data.</text>
</comment>
<dbReference type="Pfam" id="PF17862">
    <property type="entry name" value="AAA_lid_3"/>
    <property type="match status" value="1"/>
</dbReference>
<evidence type="ECO:0000256" key="6">
    <source>
        <dbReference type="ARBA" id="ARBA00022741"/>
    </source>
</evidence>
<evidence type="ECO:0000313" key="19">
    <source>
        <dbReference type="Proteomes" id="UP000035170"/>
    </source>
</evidence>
<evidence type="ECO:0000256" key="16">
    <source>
        <dbReference type="SAM" id="MobiDB-lite"/>
    </source>
</evidence>
<dbReference type="EMBL" id="JZWI01000036">
    <property type="protein sequence ID" value="KLN53282.1"/>
    <property type="molecule type" value="Genomic_DNA"/>
</dbReference>
<dbReference type="PROSITE" id="PS00674">
    <property type="entry name" value="AAA"/>
    <property type="match status" value="1"/>
</dbReference>
<dbReference type="NCBIfam" id="TIGR01241">
    <property type="entry name" value="FtsH_fam"/>
    <property type="match status" value="1"/>
</dbReference>
<keyword evidence="12 14" id="KW-0472">Membrane</keyword>
<comment type="similarity">
    <text evidence="15">Belongs to the AAA ATPase family.</text>
</comment>
<reference evidence="18 19" key="1">
    <citation type="submission" date="2015-03" db="EMBL/GenBank/DDBJ databases">
        <title>Genome sequence of Variovorax paradoxus TBEA6.</title>
        <authorList>
            <person name="Poehlein A."/>
            <person name="Schuldes J."/>
            <person name="Wuebbeler J.H."/>
            <person name="Hiessl S."/>
            <person name="Steinbuechel A."/>
            <person name="Daniel R."/>
        </authorList>
    </citation>
    <scope>NUCLEOTIDE SEQUENCE [LARGE SCALE GENOMIC DNA]</scope>
    <source>
        <strain evidence="18 19">TBEA6</strain>
    </source>
</reference>
<evidence type="ECO:0000256" key="8">
    <source>
        <dbReference type="ARBA" id="ARBA00022833"/>
    </source>
</evidence>
<evidence type="ECO:0000256" key="7">
    <source>
        <dbReference type="ARBA" id="ARBA00022801"/>
    </source>
</evidence>
<evidence type="ECO:0000256" key="1">
    <source>
        <dbReference type="ARBA" id="ARBA00004370"/>
    </source>
</evidence>
<dbReference type="FunFam" id="3.40.50.300:FF:000001">
    <property type="entry name" value="ATP-dependent zinc metalloprotease FtsH"/>
    <property type="match status" value="1"/>
</dbReference>
<keyword evidence="8 14" id="KW-0862">Zinc</keyword>
<comment type="similarity">
    <text evidence="2 14">In the C-terminal section; belongs to the peptidase M41 family.</text>
</comment>
<dbReference type="InterPro" id="IPR003593">
    <property type="entry name" value="AAA+_ATPase"/>
</dbReference>
<dbReference type="GO" id="GO:0016887">
    <property type="term" value="F:ATP hydrolysis activity"/>
    <property type="evidence" value="ECO:0007669"/>
    <property type="project" value="UniProtKB-UniRule"/>
</dbReference>
<feature type="binding site" evidence="14">
    <location>
        <position position="543"/>
    </location>
    <ligand>
        <name>Zn(2+)</name>
        <dbReference type="ChEBI" id="CHEBI:29105"/>
        <note>catalytic</note>
    </ligand>
</feature>
<dbReference type="HAMAP" id="MF_01458">
    <property type="entry name" value="FtsH"/>
    <property type="match status" value="1"/>
</dbReference>
<dbReference type="Proteomes" id="UP000035170">
    <property type="component" value="Unassembled WGS sequence"/>
</dbReference>
<evidence type="ECO:0000256" key="14">
    <source>
        <dbReference type="HAMAP-Rule" id="MF_01458"/>
    </source>
</evidence>
<dbReference type="GO" id="GO:0005524">
    <property type="term" value="F:ATP binding"/>
    <property type="evidence" value="ECO:0007669"/>
    <property type="project" value="UniProtKB-UniRule"/>
</dbReference>
<evidence type="ECO:0000256" key="9">
    <source>
        <dbReference type="ARBA" id="ARBA00022840"/>
    </source>
</evidence>
<dbReference type="InterPro" id="IPR041569">
    <property type="entry name" value="AAA_lid_3"/>
</dbReference>